<gene>
    <name evidence="1" type="ordered locus">Ilyop_1930</name>
</gene>
<evidence type="ECO:0000313" key="2">
    <source>
        <dbReference type="Proteomes" id="UP000006875"/>
    </source>
</evidence>
<organism evidence="1 2">
    <name type="scientific">Ilyobacter polytropus (strain ATCC 51220 / DSM 2926 / LMG 16218 / CuHBu1)</name>
    <dbReference type="NCBI Taxonomy" id="572544"/>
    <lineage>
        <taxon>Bacteria</taxon>
        <taxon>Fusobacteriati</taxon>
        <taxon>Fusobacteriota</taxon>
        <taxon>Fusobacteriia</taxon>
        <taxon>Fusobacteriales</taxon>
        <taxon>Fusobacteriaceae</taxon>
        <taxon>Ilyobacter</taxon>
    </lineage>
</organism>
<dbReference type="RefSeq" id="WP_013388363.1">
    <property type="nucleotide sequence ID" value="NC_014633.1"/>
</dbReference>
<reference evidence="1 2" key="1">
    <citation type="journal article" date="2010" name="Stand. Genomic Sci.">
        <title>Complete genome sequence of Ilyobacter polytropus type strain (CuHbu1).</title>
        <authorList>
            <person name="Sikorski J."/>
            <person name="Chertkov O."/>
            <person name="Lapidus A."/>
            <person name="Nolan M."/>
            <person name="Lucas S."/>
            <person name="Del Rio T.G."/>
            <person name="Tice H."/>
            <person name="Cheng J.F."/>
            <person name="Tapia R."/>
            <person name="Han C."/>
            <person name="Goodwin L."/>
            <person name="Pitluck S."/>
            <person name="Liolios K."/>
            <person name="Ivanova N."/>
            <person name="Mavromatis K."/>
            <person name="Mikhailova N."/>
            <person name="Pati A."/>
            <person name="Chen A."/>
            <person name="Palaniappan K."/>
            <person name="Land M."/>
            <person name="Hauser L."/>
            <person name="Chang Y.J."/>
            <person name="Jeffries C.D."/>
            <person name="Brambilla E."/>
            <person name="Yasawong M."/>
            <person name="Rohde M."/>
            <person name="Pukall R."/>
            <person name="Spring S."/>
            <person name="Goker M."/>
            <person name="Woyke T."/>
            <person name="Bristow J."/>
            <person name="Eisen J.A."/>
            <person name="Markowitz V."/>
            <person name="Hugenholtz P."/>
            <person name="Kyrpides N.C."/>
            <person name="Klenk H.P."/>
        </authorList>
    </citation>
    <scope>NUCLEOTIDE SEQUENCE [LARGE SCALE GENOMIC DNA]</scope>
    <source>
        <strain evidence="2">ATCC 51220 / DSM 2926 / LMG 16218 / CuHBu1</strain>
        <plasmid evidence="2">pILYOP01</plasmid>
    </source>
</reference>
<dbReference type="EMBL" id="CP002282">
    <property type="protein sequence ID" value="ADO83701.1"/>
    <property type="molecule type" value="Genomic_DNA"/>
</dbReference>
<dbReference type="Pfam" id="PF09684">
    <property type="entry name" value="Tail_P2_I"/>
    <property type="match status" value="1"/>
</dbReference>
<geneLocation type="plasmid" evidence="1 2">
    <name>pILYOP01</name>
</geneLocation>
<dbReference type="AlphaFoldDB" id="E3HBK5"/>
<proteinExistence type="predicted"/>
<dbReference type="Proteomes" id="UP000006875">
    <property type="component" value="Plasmid pILYOP01"/>
</dbReference>
<keyword evidence="1" id="KW-0614">Plasmid</keyword>
<evidence type="ECO:0000313" key="1">
    <source>
        <dbReference type="EMBL" id="ADO83701.1"/>
    </source>
</evidence>
<protein>
    <recommendedName>
        <fullName evidence="3">Phage tail protein I</fullName>
    </recommendedName>
</protein>
<accession>E3HBK5</accession>
<dbReference type="HOGENOM" id="CLU_086293_0_0_0"/>
<dbReference type="KEGG" id="ipo:Ilyop_1930"/>
<evidence type="ECO:0008006" key="3">
    <source>
        <dbReference type="Google" id="ProtNLM"/>
    </source>
</evidence>
<name>E3HBK5_ILYPC</name>
<sequence length="201" mass="23033">MNNVLEDINIIELVQSCLQDNIEIQAIAAWLDDELSRIYKAGEKVKLTTRLNDYDLEDWEVDELLIQESVDYYVDDLTKDQKITLIQASTKSHKRKGTPYALETNLKTIFEDAEILEWFNYEGDPYKFQVVTPSSMTSDELTKIYKVIEANKNTRSTLEGVMTSSQWEGANYFGTIINTAIFEEIQIADGVAEDFENYIGG</sequence>
<keyword evidence="2" id="KW-1185">Reference proteome</keyword>
<dbReference type="InterPro" id="IPR006521">
    <property type="entry name" value="Tail_protein_I"/>
</dbReference>